<keyword evidence="1" id="KW-0472">Membrane</keyword>
<accession>A0A0L8I348</accession>
<keyword evidence="1" id="KW-1133">Transmembrane helix</keyword>
<proteinExistence type="predicted"/>
<gene>
    <name evidence="2" type="ORF">OCBIM_22038211mg</name>
</gene>
<evidence type="ECO:0000256" key="1">
    <source>
        <dbReference type="SAM" id="Phobius"/>
    </source>
</evidence>
<dbReference type="AlphaFoldDB" id="A0A0L8I348"/>
<feature type="transmembrane region" description="Helical" evidence="1">
    <location>
        <begin position="18"/>
        <end position="35"/>
    </location>
</feature>
<evidence type="ECO:0000313" key="2">
    <source>
        <dbReference type="EMBL" id="KOF95490.1"/>
    </source>
</evidence>
<keyword evidence="1" id="KW-0812">Transmembrane</keyword>
<dbReference type="EMBL" id="KQ416731">
    <property type="protein sequence ID" value="KOF95490.1"/>
    <property type="molecule type" value="Genomic_DNA"/>
</dbReference>
<reference evidence="2" key="1">
    <citation type="submission" date="2015-07" db="EMBL/GenBank/DDBJ databases">
        <title>MeaNS - Measles Nucleotide Surveillance Program.</title>
        <authorList>
            <person name="Tran T."/>
            <person name="Druce J."/>
        </authorList>
    </citation>
    <scope>NUCLEOTIDE SEQUENCE</scope>
    <source>
        <strain evidence="2">UCB-OBI-ISO-001</strain>
        <tissue evidence="2">Gonad</tissue>
    </source>
</reference>
<organism evidence="2">
    <name type="scientific">Octopus bimaculoides</name>
    <name type="common">California two-spotted octopus</name>
    <dbReference type="NCBI Taxonomy" id="37653"/>
    <lineage>
        <taxon>Eukaryota</taxon>
        <taxon>Metazoa</taxon>
        <taxon>Spiralia</taxon>
        <taxon>Lophotrochozoa</taxon>
        <taxon>Mollusca</taxon>
        <taxon>Cephalopoda</taxon>
        <taxon>Coleoidea</taxon>
        <taxon>Octopodiformes</taxon>
        <taxon>Octopoda</taxon>
        <taxon>Incirrata</taxon>
        <taxon>Octopodidae</taxon>
        <taxon>Octopus</taxon>
    </lineage>
</organism>
<protein>
    <submittedName>
        <fullName evidence="2">Uncharacterized protein</fullName>
    </submittedName>
</protein>
<sequence length="96" mass="11267">MCVCVRRLSPVFMLCKKLLLLLLISPLDFIYFFKITKLNDLRHISVFLFTKIFIRNSVTSAQHLTIIIFSIELSRMLIEFIKEIIKVKGKVSIYSI</sequence>
<name>A0A0L8I348_OCTBM</name>